<feature type="transmembrane region" description="Helical" evidence="1">
    <location>
        <begin position="80"/>
        <end position="99"/>
    </location>
</feature>
<evidence type="ECO:0000313" key="3">
    <source>
        <dbReference type="Proteomes" id="UP001501821"/>
    </source>
</evidence>
<dbReference type="Proteomes" id="UP001501821">
    <property type="component" value="Unassembled WGS sequence"/>
</dbReference>
<gene>
    <name evidence="2" type="ORF">GCM10022242_39660</name>
</gene>
<evidence type="ECO:0000256" key="1">
    <source>
        <dbReference type="SAM" id="Phobius"/>
    </source>
</evidence>
<comment type="caution">
    <text evidence="2">The sequence shown here is derived from an EMBL/GenBank/DDBJ whole genome shotgun (WGS) entry which is preliminary data.</text>
</comment>
<sequence>MVLPLGSIAVAAALVLLVVLLVLVSVSSVVVTVNDEETLPLDQATVERLAFGRLGSISGVTMTQVFPGQVSLVSRWLPGWALLVGLLTFPVGLLVLFLVRNEAVLHVRFLDDGETATTVQVAGRARKRVALDVGEIFDALALEEAPR</sequence>
<organism evidence="2 3">
    <name type="scientific">Nocardioides panacisoli</name>
    <dbReference type="NCBI Taxonomy" id="627624"/>
    <lineage>
        <taxon>Bacteria</taxon>
        <taxon>Bacillati</taxon>
        <taxon>Actinomycetota</taxon>
        <taxon>Actinomycetes</taxon>
        <taxon>Propionibacteriales</taxon>
        <taxon>Nocardioidaceae</taxon>
        <taxon>Nocardioides</taxon>
    </lineage>
</organism>
<evidence type="ECO:0000313" key="2">
    <source>
        <dbReference type="EMBL" id="GAA3834683.1"/>
    </source>
</evidence>
<keyword evidence="1" id="KW-0812">Transmembrane</keyword>
<accession>A0ABP7J4J7</accession>
<keyword evidence="1" id="KW-1133">Transmembrane helix</keyword>
<dbReference type="EMBL" id="BAABAH010000020">
    <property type="protein sequence ID" value="GAA3834683.1"/>
    <property type="molecule type" value="Genomic_DNA"/>
</dbReference>
<dbReference type="RefSeq" id="WP_344778796.1">
    <property type="nucleotide sequence ID" value="NZ_BAABAH010000020.1"/>
</dbReference>
<proteinExistence type="predicted"/>
<protein>
    <submittedName>
        <fullName evidence="2">Uncharacterized protein</fullName>
    </submittedName>
</protein>
<keyword evidence="1" id="KW-0472">Membrane</keyword>
<keyword evidence="3" id="KW-1185">Reference proteome</keyword>
<reference evidence="3" key="1">
    <citation type="journal article" date="2019" name="Int. J. Syst. Evol. Microbiol.">
        <title>The Global Catalogue of Microorganisms (GCM) 10K type strain sequencing project: providing services to taxonomists for standard genome sequencing and annotation.</title>
        <authorList>
            <consortium name="The Broad Institute Genomics Platform"/>
            <consortium name="The Broad Institute Genome Sequencing Center for Infectious Disease"/>
            <person name="Wu L."/>
            <person name="Ma J."/>
        </authorList>
    </citation>
    <scope>NUCLEOTIDE SEQUENCE [LARGE SCALE GENOMIC DNA]</scope>
    <source>
        <strain evidence="3">JCM 16953</strain>
    </source>
</reference>
<name>A0ABP7J4J7_9ACTN</name>